<evidence type="ECO:0000313" key="1">
    <source>
        <dbReference type="EMBL" id="RDU50369.1"/>
    </source>
</evidence>
<gene>
    <name evidence="1" type="ORF">DWU89_04090</name>
</gene>
<dbReference type="Proteomes" id="UP000256321">
    <property type="component" value="Unassembled WGS sequence"/>
</dbReference>
<organism evidence="1 2">
    <name type="scientific">Parabacteroides acidifaciens</name>
    <dbReference type="NCBI Taxonomy" id="2290935"/>
    <lineage>
        <taxon>Bacteria</taxon>
        <taxon>Pseudomonadati</taxon>
        <taxon>Bacteroidota</taxon>
        <taxon>Bacteroidia</taxon>
        <taxon>Bacteroidales</taxon>
        <taxon>Tannerellaceae</taxon>
        <taxon>Parabacteroides</taxon>
    </lineage>
</organism>
<name>A0A3D8HHB6_9BACT</name>
<reference evidence="1 2" key="1">
    <citation type="submission" date="2018-07" db="EMBL/GenBank/DDBJ databases">
        <title>Parabacteroides acidifaciens nov. sp., isolated from human feces.</title>
        <authorList>
            <person name="Wang Y.J."/>
        </authorList>
    </citation>
    <scope>NUCLEOTIDE SEQUENCE [LARGE SCALE GENOMIC DNA]</scope>
    <source>
        <strain evidence="1 2">426-9</strain>
    </source>
</reference>
<protein>
    <submittedName>
        <fullName evidence="1">Uncharacterized protein</fullName>
    </submittedName>
</protein>
<proteinExistence type="predicted"/>
<dbReference type="EMBL" id="QREV01000006">
    <property type="protein sequence ID" value="RDU50369.1"/>
    <property type="molecule type" value="Genomic_DNA"/>
</dbReference>
<evidence type="ECO:0000313" key="2">
    <source>
        <dbReference type="Proteomes" id="UP000256321"/>
    </source>
</evidence>
<accession>A0A3D8HHB6</accession>
<sequence>MFSFVESIKMFFLFQETLFLVANGDFLFKKRFRLIQNDFFTPGNAVSGFKKQNLQQETPPLVANFVFRTRKRRFLL</sequence>
<comment type="caution">
    <text evidence="1">The sequence shown here is derived from an EMBL/GenBank/DDBJ whole genome shotgun (WGS) entry which is preliminary data.</text>
</comment>
<dbReference type="AlphaFoldDB" id="A0A3D8HHB6"/>